<dbReference type="Gene3D" id="3.40.50.300">
    <property type="entry name" value="P-loop containing nucleotide triphosphate hydrolases"/>
    <property type="match status" value="1"/>
</dbReference>
<sequence>MPTMNFLKASLMNNKTLDTPEGFFAAIPSDPTENISWRIDFHEKIAKDEGMQRVYKALCWNDIKILFNSALWVYDAEAPTGFRNRPFILWKHQEVAVDAIHDSILTEHDMVIDKSRKEGATEIICKTFAGHFLLDPESNFLVGSRKAEFVDKGVELINGRLIGLHKSLMHKVCYALTTLPNWLRPNLLKTYMLLQNLDNAAVISGEATNENFGAGDRQKGVLVDEFGRIDHNMAMSINDSIHDTSNCVIFNSTHFFGVEHPYNQLLTQKYGDIPVIIMPFTDNPNKNKGLYLSPDYDVIEIKDIDYYREICPEVFNAIEPMKGFKLAELRRENKDKPWSEKLEAITFTADGGDLNEGGWRSVWYDSKCRTRRPRDIACNIDRRPKGSGASVFTNATMHRIEQSTIRPPSFSGDVVVKRNREGFVVGGYVVPGGVGRLKWWGKLKNGRPDLSHSFIVGGDIGLGRGASNSVLSIIDVNLSEEVGQWVCPNTSPEEFADIAVAICIWTGGPKKSTYLIWESNGIGGVFEGRVVKNKYPFIYVRRDETAKRKKKKNKLGWCSTKGPEGTKYRLLMELDVALKEGLSKQPISKHLTIHCVHTLREMESYLFNNAGTPHPAKVSDDDDSNASAAHGDRVIALGLCCLALTYQPKAFVEKQKQAKGNSLGNRMKTRKRELAKKNNLRFSF</sequence>
<dbReference type="AlphaFoldDB" id="A0A0F9J222"/>
<name>A0A0F9J222_9ZZZZ</name>
<dbReference type="InterPro" id="IPR027417">
    <property type="entry name" value="P-loop_NTPase"/>
</dbReference>
<proteinExistence type="predicted"/>
<evidence type="ECO:0000313" key="1">
    <source>
        <dbReference type="EMBL" id="KKM63699.1"/>
    </source>
</evidence>
<protein>
    <submittedName>
        <fullName evidence="1">Uncharacterized protein</fullName>
    </submittedName>
</protein>
<dbReference type="EMBL" id="LAZR01011052">
    <property type="protein sequence ID" value="KKM63699.1"/>
    <property type="molecule type" value="Genomic_DNA"/>
</dbReference>
<comment type="caution">
    <text evidence="1">The sequence shown here is derived from an EMBL/GenBank/DDBJ whole genome shotgun (WGS) entry which is preliminary data.</text>
</comment>
<organism evidence="1">
    <name type="scientific">marine sediment metagenome</name>
    <dbReference type="NCBI Taxonomy" id="412755"/>
    <lineage>
        <taxon>unclassified sequences</taxon>
        <taxon>metagenomes</taxon>
        <taxon>ecological metagenomes</taxon>
    </lineage>
</organism>
<gene>
    <name evidence="1" type="ORF">LCGC14_1508850</name>
</gene>
<dbReference type="Gene3D" id="3.30.420.240">
    <property type="match status" value="1"/>
</dbReference>
<accession>A0A0F9J222</accession>
<reference evidence="1" key="1">
    <citation type="journal article" date="2015" name="Nature">
        <title>Complex archaea that bridge the gap between prokaryotes and eukaryotes.</title>
        <authorList>
            <person name="Spang A."/>
            <person name="Saw J.H."/>
            <person name="Jorgensen S.L."/>
            <person name="Zaremba-Niedzwiedzka K."/>
            <person name="Martijn J."/>
            <person name="Lind A.E."/>
            <person name="van Eijk R."/>
            <person name="Schleper C."/>
            <person name="Guy L."/>
            <person name="Ettema T.J."/>
        </authorList>
    </citation>
    <scope>NUCLEOTIDE SEQUENCE</scope>
</reference>